<accession>A0AAV5W124</accession>
<feature type="non-terminal residue" evidence="2">
    <location>
        <position position="1"/>
    </location>
</feature>
<dbReference type="EMBL" id="BTSY01000004">
    <property type="protein sequence ID" value="GMT24178.1"/>
    <property type="molecule type" value="Genomic_DNA"/>
</dbReference>
<keyword evidence="3" id="KW-1185">Reference proteome</keyword>
<name>A0AAV5W124_9BILA</name>
<proteinExistence type="predicted"/>
<organism evidence="2 3">
    <name type="scientific">Pristionchus fissidentatus</name>
    <dbReference type="NCBI Taxonomy" id="1538716"/>
    <lineage>
        <taxon>Eukaryota</taxon>
        <taxon>Metazoa</taxon>
        <taxon>Ecdysozoa</taxon>
        <taxon>Nematoda</taxon>
        <taxon>Chromadorea</taxon>
        <taxon>Rhabditida</taxon>
        <taxon>Rhabditina</taxon>
        <taxon>Diplogasteromorpha</taxon>
        <taxon>Diplogasteroidea</taxon>
        <taxon>Neodiplogasteridae</taxon>
        <taxon>Pristionchus</taxon>
    </lineage>
</organism>
<dbReference type="AlphaFoldDB" id="A0AAV5W124"/>
<dbReference type="EMBL" id="BTSY01000003">
    <property type="protein sequence ID" value="GMT17740.1"/>
    <property type="molecule type" value="Genomic_DNA"/>
</dbReference>
<evidence type="ECO:0000313" key="2">
    <source>
        <dbReference type="EMBL" id="GMT24178.1"/>
    </source>
</evidence>
<evidence type="ECO:0000313" key="1">
    <source>
        <dbReference type="EMBL" id="GMT17740.1"/>
    </source>
</evidence>
<evidence type="ECO:0000313" key="3">
    <source>
        <dbReference type="Proteomes" id="UP001432322"/>
    </source>
</evidence>
<dbReference type="Proteomes" id="UP001432322">
    <property type="component" value="Unassembled WGS sequence"/>
</dbReference>
<comment type="caution">
    <text evidence="2">The sequence shown here is derived from an EMBL/GenBank/DDBJ whole genome shotgun (WGS) entry which is preliminary data.</text>
</comment>
<gene>
    <name evidence="2" type="ORF">PFISCL1PPCAC_15475</name>
    <name evidence="1" type="ORF">PFISCL1PPCAC_9037</name>
</gene>
<reference evidence="2" key="1">
    <citation type="submission" date="2023-10" db="EMBL/GenBank/DDBJ databases">
        <title>Genome assembly of Pristionchus species.</title>
        <authorList>
            <person name="Yoshida K."/>
            <person name="Sommer R.J."/>
        </authorList>
    </citation>
    <scope>NUCLEOTIDE SEQUENCE</scope>
    <source>
        <strain evidence="2">RS5133</strain>
    </source>
</reference>
<protein>
    <submittedName>
        <fullName evidence="2">Uncharacterized protein</fullName>
    </submittedName>
</protein>
<sequence>LFHSPLLSFLSIARSSVASTRISAKIPPSLSSLLSFHWQFPLHIHLPPLDFSVESPSLLLSSAWLFHIVRPSSS</sequence>